<keyword evidence="2" id="KW-0479">Metal-binding</keyword>
<organism evidence="8 9">
    <name type="scientific">Thecamonas trahens ATCC 50062</name>
    <dbReference type="NCBI Taxonomy" id="461836"/>
    <lineage>
        <taxon>Eukaryota</taxon>
        <taxon>Apusozoa</taxon>
        <taxon>Apusomonadida</taxon>
        <taxon>Apusomonadidae</taxon>
        <taxon>Thecamonas</taxon>
    </lineage>
</organism>
<dbReference type="Pfam" id="PF00628">
    <property type="entry name" value="PHD"/>
    <property type="match status" value="1"/>
</dbReference>
<keyword evidence="9" id="KW-1185">Reference proteome</keyword>
<dbReference type="InterPro" id="IPR003591">
    <property type="entry name" value="Leu-rich_rpt_typical-subtyp"/>
</dbReference>
<reference evidence="8 9" key="1">
    <citation type="submission" date="2010-05" db="EMBL/GenBank/DDBJ databases">
        <title>The Genome Sequence of Thecamonas trahens ATCC 50062.</title>
        <authorList>
            <consortium name="The Broad Institute Genome Sequencing Platform"/>
            <person name="Russ C."/>
            <person name="Cuomo C."/>
            <person name="Shea T."/>
            <person name="Young S.K."/>
            <person name="Zeng Q."/>
            <person name="Koehrsen M."/>
            <person name="Haas B."/>
            <person name="Borodovsky M."/>
            <person name="Guigo R."/>
            <person name="Alvarado L."/>
            <person name="Berlin A."/>
            <person name="Bochicchio J."/>
            <person name="Borenstein D."/>
            <person name="Chapman S."/>
            <person name="Chen Z."/>
            <person name="Freedman E."/>
            <person name="Gellesch M."/>
            <person name="Goldberg J."/>
            <person name="Griggs A."/>
            <person name="Gujja S."/>
            <person name="Heilman E."/>
            <person name="Heiman D."/>
            <person name="Hepburn T."/>
            <person name="Howarth C."/>
            <person name="Jen D."/>
            <person name="Larson L."/>
            <person name="Mehta T."/>
            <person name="Park D."/>
            <person name="Pearson M."/>
            <person name="Roberts A."/>
            <person name="Saif S."/>
            <person name="Shenoy N."/>
            <person name="Sisk P."/>
            <person name="Stolte C."/>
            <person name="Sykes S."/>
            <person name="Thomson T."/>
            <person name="Walk T."/>
            <person name="White J."/>
            <person name="Yandava C."/>
            <person name="Burger G."/>
            <person name="Gray M.W."/>
            <person name="Holland P.W.H."/>
            <person name="King N."/>
            <person name="Lang F.B.F."/>
            <person name="Roger A.J."/>
            <person name="Ruiz-Trillo I."/>
            <person name="Lander E."/>
            <person name="Nusbaum C."/>
        </authorList>
    </citation>
    <scope>NUCLEOTIDE SEQUENCE [LARGE SCALE GENOMIC DNA]</scope>
    <source>
        <strain evidence="8 9">ATCC 50062</strain>
    </source>
</reference>
<evidence type="ECO:0000256" key="3">
    <source>
        <dbReference type="ARBA" id="ARBA00022737"/>
    </source>
</evidence>
<evidence type="ECO:0000256" key="4">
    <source>
        <dbReference type="ARBA" id="ARBA00022771"/>
    </source>
</evidence>
<dbReference type="OrthoDB" id="3643017at2759"/>
<evidence type="ECO:0000259" key="7">
    <source>
        <dbReference type="PROSITE" id="PS50016"/>
    </source>
</evidence>
<keyword evidence="3" id="KW-0677">Repeat</keyword>
<dbReference type="InterPro" id="IPR001611">
    <property type="entry name" value="Leu-rich_rpt"/>
</dbReference>
<dbReference type="PROSITE" id="PS01359">
    <property type="entry name" value="ZF_PHD_1"/>
    <property type="match status" value="1"/>
</dbReference>
<dbReference type="Gene3D" id="3.30.40.10">
    <property type="entry name" value="Zinc/RING finger domain, C3HC4 (zinc finger)"/>
    <property type="match status" value="1"/>
</dbReference>
<dbReference type="SMART" id="SM00369">
    <property type="entry name" value="LRR_TYP"/>
    <property type="match status" value="2"/>
</dbReference>
<keyword evidence="4 6" id="KW-0863">Zinc-finger</keyword>
<gene>
    <name evidence="8" type="ORF">AMSG_02807</name>
</gene>
<evidence type="ECO:0000256" key="2">
    <source>
        <dbReference type="ARBA" id="ARBA00022723"/>
    </source>
</evidence>
<dbReference type="InterPro" id="IPR019787">
    <property type="entry name" value="Znf_PHD-finger"/>
</dbReference>
<accession>A0A0L0D2H3</accession>
<dbReference type="EMBL" id="GL349442">
    <property type="protein sequence ID" value="KNC46355.1"/>
    <property type="molecule type" value="Genomic_DNA"/>
</dbReference>
<dbReference type="InterPro" id="IPR050216">
    <property type="entry name" value="LRR_domain-containing"/>
</dbReference>
<keyword evidence="1" id="KW-0433">Leucine-rich repeat</keyword>
<dbReference type="InterPro" id="IPR013083">
    <property type="entry name" value="Znf_RING/FYVE/PHD"/>
</dbReference>
<dbReference type="SUPFAM" id="SSF52058">
    <property type="entry name" value="L domain-like"/>
    <property type="match status" value="1"/>
</dbReference>
<keyword evidence="5" id="KW-0862">Zinc</keyword>
<evidence type="ECO:0000313" key="8">
    <source>
        <dbReference type="EMBL" id="KNC46355.1"/>
    </source>
</evidence>
<evidence type="ECO:0000256" key="6">
    <source>
        <dbReference type="PROSITE-ProRule" id="PRU00146"/>
    </source>
</evidence>
<dbReference type="SUPFAM" id="SSF57903">
    <property type="entry name" value="FYVE/PHD zinc finger"/>
    <property type="match status" value="1"/>
</dbReference>
<dbReference type="PANTHER" id="PTHR48051">
    <property type="match status" value="1"/>
</dbReference>
<dbReference type="PROSITE" id="PS50016">
    <property type="entry name" value="ZF_PHD_2"/>
    <property type="match status" value="1"/>
</dbReference>
<dbReference type="STRING" id="461836.A0A0L0D2H3"/>
<dbReference type="PANTHER" id="PTHR48051:SF54">
    <property type="entry name" value="LEUCINE-RICH REPEAT-CONTAINING PROTEIN"/>
    <property type="match status" value="1"/>
</dbReference>
<dbReference type="InterPro" id="IPR011011">
    <property type="entry name" value="Znf_FYVE_PHD"/>
</dbReference>
<dbReference type="InterPro" id="IPR032675">
    <property type="entry name" value="LRR_dom_sf"/>
</dbReference>
<proteinExistence type="predicted"/>
<dbReference type="SMART" id="SM00249">
    <property type="entry name" value="PHD"/>
    <property type="match status" value="1"/>
</dbReference>
<dbReference type="GeneID" id="25562459"/>
<dbReference type="AlphaFoldDB" id="A0A0L0D2H3"/>
<dbReference type="Proteomes" id="UP000054408">
    <property type="component" value="Unassembled WGS sequence"/>
</dbReference>
<evidence type="ECO:0000256" key="5">
    <source>
        <dbReference type="ARBA" id="ARBA00022833"/>
    </source>
</evidence>
<evidence type="ECO:0000256" key="1">
    <source>
        <dbReference type="ARBA" id="ARBA00022614"/>
    </source>
</evidence>
<protein>
    <recommendedName>
        <fullName evidence="7">PHD-type domain-containing protein</fullName>
    </recommendedName>
</protein>
<dbReference type="Gene3D" id="3.80.10.10">
    <property type="entry name" value="Ribonuclease Inhibitor"/>
    <property type="match status" value="1"/>
</dbReference>
<sequence length="452" mass="46798">MAVAMDEGNAAVPVDEAADAAAAMLPSWAAPGDEDPHGCVAACLSAPWTAVPIAARRPGRGRPTEADLLDEPYPGLFARLVPATAESEAVLISLPLVPQASGIDASELCLPSLPLAKLAAAAPELGILIHAPSWTRTPALVLKALDGPLDALSGLQALMIRNGVLRQLPLSAPLAHLVHLDLRNNALSVLPPALAGCGALVTIDVSSNALSDGHALADALPRHNGALTVVIASSNPLVSLDAAVILDAPTLQVLALAATELREFRTDAGNTDRILGPHLTVLDLSSNQLAADRVALGSLPWLSALYLSDNSLDPAALCDALRSDPSMLCADRLELLDLTFNHNAESVPKVEDMRGLFPALQELRTDAATVAMVASDPDEPCAACGHVGDKSQILILCDGCAEGFHPTCVGLHAPPTTSAWCCPDCETYLDPTAALDLGDNDDDDYDGAIPMV</sequence>
<dbReference type="GO" id="GO:0005737">
    <property type="term" value="C:cytoplasm"/>
    <property type="evidence" value="ECO:0007669"/>
    <property type="project" value="TreeGrafter"/>
</dbReference>
<name>A0A0L0D2H3_THETB</name>
<dbReference type="InterPro" id="IPR019786">
    <property type="entry name" value="Zinc_finger_PHD-type_CS"/>
</dbReference>
<dbReference type="InterPro" id="IPR001965">
    <property type="entry name" value="Znf_PHD"/>
</dbReference>
<dbReference type="Pfam" id="PF00560">
    <property type="entry name" value="LRR_1"/>
    <property type="match status" value="1"/>
</dbReference>
<dbReference type="GO" id="GO:0008270">
    <property type="term" value="F:zinc ion binding"/>
    <property type="evidence" value="ECO:0007669"/>
    <property type="project" value="UniProtKB-KW"/>
</dbReference>
<feature type="domain" description="PHD-type" evidence="7">
    <location>
        <begin position="378"/>
        <end position="428"/>
    </location>
</feature>
<dbReference type="RefSeq" id="XP_013760648.1">
    <property type="nucleotide sequence ID" value="XM_013905194.1"/>
</dbReference>
<evidence type="ECO:0000313" key="9">
    <source>
        <dbReference type="Proteomes" id="UP000054408"/>
    </source>
</evidence>